<dbReference type="InterPro" id="IPR001841">
    <property type="entry name" value="Znf_RING"/>
</dbReference>
<keyword evidence="5" id="KW-1185">Reference proteome</keyword>
<protein>
    <recommendedName>
        <fullName evidence="3">RING-type domain-containing protein</fullName>
    </recommendedName>
</protein>
<dbReference type="Proteomes" id="UP000800035">
    <property type="component" value="Unassembled WGS sequence"/>
</dbReference>
<organism evidence="4 5">
    <name type="scientific">Byssothecium circinans</name>
    <dbReference type="NCBI Taxonomy" id="147558"/>
    <lineage>
        <taxon>Eukaryota</taxon>
        <taxon>Fungi</taxon>
        <taxon>Dikarya</taxon>
        <taxon>Ascomycota</taxon>
        <taxon>Pezizomycotina</taxon>
        <taxon>Dothideomycetes</taxon>
        <taxon>Pleosporomycetidae</taxon>
        <taxon>Pleosporales</taxon>
        <taxon>Massarineae</taxon>
        <taxon>Massarinaceae</taxon>
        <taxon>Byssothecium</taxon>
    </lineage>
</organism>
<gene>
    <name evidence="4" type="ORF">CC80DRAFT_565088</name>
</gene>
<sequence length="141" mass="16476">MHSIVPISKATFLRERVVPASDDDAFNHNKCAYCWDTYDNHPAVRILPCNHVFGYDCFFRHVDDPHGDLCIICRTPLFYLTLDDILRDIQRSIEAAVDRFIITILVGLLCRAVYSCIMQSYALIWITTSFYPASQRLRWLW</sequence>
<dbReference type="PROSITE" id="PS50089">
    <property type="entry name" value="ZF_RING_2"/>
    <property type="match status" value="1"/>
</dbReference>
<evidence type="ECO:0000313" key="5">
    <source>
        <dbReference type="Proteomes" id="UP000800035"/>
    </source>
</evidence>
<name>A0A6A5UNG8_9PLEO</name>
<dbReference type="InterPro" id="IPR013083">
    <property type="entry name" value="Znf_RING/FYVE/PHD"/>
</dbReference>
<keyword evidence="2" id="KW-0812">Transmembrane</keyword>
<dbReference type="SUPFAM" id="SSF57850">
    <property type="entry name" value="RING/U-box"/>
    <property type="match status" value="1"/>
</dbReference>
<feature type="domain" description="RING-type" evidence="3">
    <location>
        <begin position="31"/>
        <end position="74"/>
    </location>
</feature>
<keyword evidence="1" id="KW-0479">Metal-binding</keyword>
<keyword evidence="2" id="KW-0472">Membrane</keyword>
<dbReference type="Pfam" id="PF13639">
    <property type="entry name" value="zf-RING_2"/>
    <property type="match status" value="1"/>
</dbReference>
<keyword evidence="1" id="KW-0862">Zinc</keyword>
<evidence type="ECO:0000256" key="1">
    <source>
        <dbReference type="PROSITE-ProRule" id="PRU00175"/>
    </source>
</evidence>
<proteinExistence type="predicted"/>
<evidence type="ECO:0000256" key="2">
    <source>
        <dbReference type="SAM" id="Phobius"/>
    </source>
</evidence>
<evidence type="ECO:0000259" key="3">
    <source>
        <dbReference type="PROSITE" id="PS50089"/>
    </source>
</evidence>
<feature type="transmembrane region" description="Helical" evidence="2">
    <location>
        <begin position="100"/>
        <end position="126"/>
    </location>
</feature>
<dbReference type="GO" id="GO:0008270">
    <property type="term" value="F:zinc ion binding"/>
    <property type="evidence" value="ECO:0007669"/>
    <property type="project" value="UniProtKB-KW"/>
</dbReference>
<dbReference type="OrthoDB" id="3691193at2759"/>
<keyword evidence="1" id="KW-0863">Zinc-finger</keyword>
<reference evidence="4" key="1">
    <citation type="journal article" date="2020" name="Stud. Mycol.">
        <title>101 Dothideomycetes genomes: a test case for predicting lifestyles and emergence of pathogens.</title>
        <authorList>
            <person name="Haridas S."/>
            <person name="Albert R."/>
            <person name="Binder M."/>
            <person name="Bloem J."/>
            <person name="Labutti K."/>
            <person name="Salamov A."/>
            <person name="Andreopoulos B."/>
            <person name="Baker S."/>
            <person name="Barry K."/>
            <person name="Bills G."/>
            <person name="Bluhm B."/>
            <person name="Cannon C."/>
            <person name="Castanera R."/>
            <person name="Culley D."/>
            <person name="Daum C."/>
            <person name="Ezra D."/>
            <person name="Gonzalez J."/>
            <person name="Henrissat B."/>
            <person name="Kuo A."/>
            <person name="Liang C."/>
            <person name="Lipzen A."/>
            <person name="Lutzoni F."/>
            <person name="Magnuson J."/>
            <person name="Mondo S."/>
            <person name="Nolan M."/>
            <person name="Ohm R."/>
            <person name="Pangilinan J."/>
            <person name="Park H.-J."/>
            <person name="Ramirez L."/>
            <person name="Alfaro M."/>
            <person name="Sun H."/>
            <person name="Tritt A."/>
            <person name="Yoshinaga Y."/>
            <person name="Zwiers L.-H."/>
            <person name="Turgeon B."/>
            <person name="Goodwin S."/>
            <person name="Spatafora J."/>
            <person name="Crous P."/>
            <person name="Grigoriev I."/>
        </authorList>
    </citation>
    <scope>NUCLEOTIDE SEQUENCE</scope>
    <source>
        <strain evidence="4">CBS 675.92</strain>
    </source>
</reference>
<dbReference type="Gene3D" id="3.30.40.10">
    <property type="entry name" value="Zinc/RING finger domain, C3HC4 (zinc finger)"/>
    <property type="match status" value="1"/>
</dbReference>
<keyword evidence="2" id="KW-1133">Transmembrane helix</keyword>
<accession>A0A6A5UNG8</accession>
<dbReference type="EMBL" id="ML976978">
    <property type="protein sequence ID" value="KAF1962627.1"/>
    <property type="molecule type" value="Genomic_DNA"/>
</dbReference>
<evidence type="ECO:0000313" key="4">
    <source>
        <dbReference type="EMBL" id="KAF1962627.1"/>
    </source>
</evidence>
<dbReference type="AlphaFoldDB" id="A0A6A5UNG8"/>